<keyword evidence="2" id="KW-0812">Transmembrane</keyword>
<evidence type="ECO:0000256" key="1">
    <source>
        <dbReference type="SAM" id="MobiDB-lite"/>
    </source>
</evidence>
<protein>
    <submittedName>
        <fullName evidence="4">DUF4340 domain-containing protein</fullName>
    </submittedName>
</protein>
<evidence type="ECO:0000256" key="2">
    <source>
        <dbReference type="SAM" id="Phobius"/>
    </source>
</evidence>
<reference evidence="4 5" key="1">
    <citation type="submission" date="2024-03" db="EMBL/GenBank/DDBJ databases">
        <title>Human intestinal bacterial collection.</title>
        <authorList>
            <person name="Pauvert C."/>
            <person name="Hitch T.C.A."/>
            <person name="Clavel T."/>
        </authorList>
    </citation>
    <scope>NUCLEOTIDE SEQUENCE [LARGE SCALE GENOMIC DNA]</scope>
    <source>
        <strain evidence="4 5">CLA-AP-H29</strain>
    </source>
</reference>
<evidence type="ECO:0000259" key="3">
    <source>
        <dbReference type="Pfam" id="PF14238"/>
    </source>
</evidence>
<organism evidence="4 5">
    <name type="scientific">Pseudoflavonifractor intestinihominis</name>
    <dbReference type="NCBI Taxonomy" id="3133171"/>
    <lineage>
        <taxon>Bacteria</taxon>
        <taxon>Bacillati</taxon>
        <taxon>Bacillota</taxon>
        <taxon>Clostridia</taxon>
        <taxon>Eubacteriales</taxon>
        <taxon>Oscillospiraceae</taxon>
        <taxon>Pseudoflavonifractor</taxon>
    </lineage>
</organism>
<gene>
    <name evidence="4" type="ORF">WMO64_04085</name>
</gene>
<dbReference type="Proteomes" id="UP001464378">
    <property type="component" value="Unassembled WGS sequence"/>
</dbReference>
<feature type="domain" description="DUF4340" evidence="3">
    <location>
        <begin position="69"/>
        <end position="186"/>
    </location>
</feature>
<keyword evidence="5" id="KW-1185">Reference proteome</keyword>
<keyword evidence="2" id="KW-1133">Transmembrane helix</keyword>
<comment type="caution">
    <text evidence="4">The sequence shown here is derived from an EMBL/GenBank/DDBJ whole genome shotgun (WGS) entry which is preliminary data.</text>
</comment>
<sequence>MKRAKRIYILLGVLAVVCVAAFAVMHYQEQQELIQNTDEIILEVDSSTVQSLSWTYDGESLAFHKDGAWLYDGDEAFPVDEEKINNLLEPFQAFGAAFIIHDVTDFAQYGLDDPTCTIDLATEDASYEIQLGDYSTMDAQRYVSIGDGNVYLVQEDPLDTFDVELSDLIANDETPDFNQVTSIQFTGSDSYQVIYQEDSGYSYCADDVYFKEQDGTYLPLDTALVTSYLSGITSLSPTDYVTYNAGEEDLATYGLDDPELTVAVTYTPETDEDGKEAAEPVVFTISVSRDPDERSAAEDAQSTEEDDADITAYARIGESKIIYQITGTQYKELMAASYDDLRHQEVFYADFADVTGLDITLEDAAYTITSQGAGDSRAFSYDGEEIEIDDLRDALEALTASSFTGEAPTEKEEISLTVHLDSEDYPEIRIQLYRYDGEQCLAVVDGEPVSLVSRSSVVDLIEAVNAIVL</sequence>
<dbReference type="InterPro" id="IPR025641">
    <property type="entry name" value="DUF4340"/>
</dbReference>
<accession>A0ABV1E5R3</accession>
<feature type="transmembrane region" description="Helical" evidence="2">
    <location>
        <begin position="7"/>
        <end position="27"/>
    </location>
</feature>
<dbReference type="EMBL" id="JBBMFK010000004">
    <property type="protein sequence ID" value="MEQ2442639.1"/>
    <property type="molecule type" value="Genomic_DNA"/>
</dbReference>
<proteinExistence type="predicted"/>
<evidence type="ECO:0000313" key="4">
    <source>
        <dbReference type="EMBL" id="MEQ2442639.1"/>
    </source>
</evidence>
<keyword evidence="2" id="KW-0472">Membrane</keyword>
<feature type="domain" description="DUF4340" evidence="3">
    <location>
        <begin position="218"/>
        <end position="414"/>
    </location>
</feature>
<name>A0ABV1E5R3_9FIRM</name>
<evidence type="ECO:0000313" key="5">
    <source>
        <dbReference type="Proteomes" id="UP001464378"/>
    </source>
</evidence>
<dbReference type="RefSeq" id="WP_349231096.1">
    <property type="nucleotide sequence ID" value="NZ_JBBMFK010000004.1"/>
</dbReference>
<dbReference type="Pfam" id="PF14238">
    <property type="entry name" value="DUF4340"/>
    <property type="match status" value="2"/>
</dbReference>
<feature type="region of interest" description="Disordered" evidence="1">
    <location>
        <begin position="288"/>
        <end position="309"/>
    </location>
</feature>